<evidence type="ECO:0000313" key="3">
    <source>
        <dbReference type="Proteomes" id="UP000515211"/>
    </source>
</evidence>
<comment type="similarity">
    <text evidence="1">Belongs to the UreD family.</text>
</comment>
<dbReference type="RefSeq" id="XP_052113452.1">
    <property type="nucleotide sequence ID" value="XM_052257492.1"/>
</dbReference>
<evidence type="ECO:0000313" key="4">
    <source>
        <dbReference type="RefSeq" id="XP_052113452.1"/>
    </source>
</evidence>
<keyword evidence="2" id="KW-0143">Chaperone</keyword>
<name>A0A9C6TG09_ARADU</name>
<accession>A0A9C6TG09</accession>
<dbReference type="Proteomes" id="UP000515211">
    <property type="component" value="Chromosome 2"/>
</dbReference>
<reference evidence="3" key="1">
    <citation type="journal article" date="2016" name="Nat. Genet.">
        <title>The genome sequences of Arachis duranensis and Arachis ipaensis, the diploid ancestors of cultivated peanut.</title>
        <authorList>
            <person name="Bertioli D.J."/>
            <person name="Cannon S.B."/>
            <person name="Froenicke L."/>
            <person name="Huang G."/>
            <person name="Farmer A.D."/>
            <person name="Cannon E.K."/>
            <person name="Liu X."/>
            <person name="Gao D."/>
            <person name="Clevenger J."/>
            <person name="Dash S."/>
            <person name="Ren L."/>
            <person name="Moretzsohn M.C."/>
            <person name="Shirasawa K."/>
            <person name="Huang W."/>
            <person name="Vidigal B."/>
            <person name="Abernathy B."/>
            <person name="Chu Y."/>
            <person name="Niederhuth C.E."/>
            <person name="Umale P."/>
            <person name="Araujo A.C."/>
            <person name="Kozik A."/>
            <person name="Kim K.D."/>
            <person name="Burow M.D."/>
            <person name="Varshney R.K."/>
            <person name="Wang X."/>
            <person name="Zhang X."/>
            <person name="Barkley N."/>
            <person name="Guimaraes P.M."/>
            <person name="Isobe S."/>
            <person name="Guo B."/>
            <person name="Liao B."/>
            <person name="Stalker H.T."/>
            <person name="Schmitz R.J."/>
            <person name="Scheffler B.E."/>
            <person name="Leal-Bertioli S.C."/>
            <person name="Xun X."/>
            <person name="Jackson S.A."/>
            <person name="Michelmore R."/>
            <person name="Ozias-Akins P."/>
        </authorList>
    </citation>
    <scope>NUCLEOTIDE SEQUENCE [LARGE SCALE GENOMIC DNA]</scope>
    <source>
        <strain evidence="3">cv. V14167</strain>
    </source>
</reference>
<evidence type="ECO:0000256" key="2">
    <source>
        <dbReference type="ARBA" id="ARBA00023186"/>
    </source>
</evidence>
<proteinExistence type="inferred from homology"/>
<dbReference type="HAMAP" id="MF_01384">
    <property type="entry name" value="UreD"/>
    <property type="match status" value="1"/>
</dbReference>
<dbReference type="GO" id="GO:0016151">
    <property type="term" value="F:nickel cation binding"/>
    <property type="evidence" value="ECO:0007669"/>
    <property type="project" value="InterPro"/>
</dbReference>
<keyword evidence="3" id="KW-1185">Reference proteome</keyword>
<dbReference type="PANTHER" id="PTHR33643:SF1">
    <property type="entry name" value="UREASE ACCESSORY PROTEIN D"/>
    <property type="match status" value="1"/>
</dbReference>
<gene>
    <name evidence="4" type="primary">LOC107474273</name>
</gene>
<evidence type="ECO:0000256" key="1">
    <source>
        <dbReference type="ARBA" id="ARBA00007177"/>
    </source>
</evidence>
<dbReference type="AlphaFoldDB" id="A0A9C6TG09"/>
<organism evidence="3 4">
    <name type="scientific">Arachis duranensis</name>
    <name type="common">Wild peanut</name>
    <dbReference type="NCBI Taxonomy" id="130453"/>
    <lineage>
        <taxon>Eukaryota</taxon>
        <taxon>Viridiplantae</taxon>
        <taxon>Streptophyta</taxon>
        <taxon>Embryophyta</taxon>
        <taxon>Tracheophyta</taxon>
        <taxon>Spermatophyta</taxon>
        <taxon>Magnoliopsida</taxon>
        <taxon>eudicotyledons</taxon>
        <taxon>Gunneridae</taxon>
        <taxon>Pentapetalae</taxon>
        <taxon>rosids</taxon>
        <taxon>fabids</taxon>
        <taxon>Fabales</taxon>
        <taxon>Fabaceae</taxon>
        <taxon>Papilionoideae</taxon>
        <taxon>50 kb inversion clade</taxon>
        <taxon>dalbergioids sensu lato</taxon>
        <taxon>Dalbergieae</taxon>
        <taxon>Pterocarpus clade</taxon>
        <taxon>Arachis</taxon>
    </lineage>
</organism>
<dbReference type="Pfam" id="PF01774">
    <property type="entry name" value="UreD"/>
    <property type="match status" value="1"/>
</dbReference>
<sequence length="425" mass="48097">MGNEQEDKEMEMGSIVVEKVGGRSSVVHCFSRYPVKFIIPKKVGSSRTDVVWVYALNYGGGIVSGDQILCKFSVGDCCTMVLTTQGSTKVYKSVGSKCSKQLLEARVGSNALLAIIPDPVTCFSTARYYQKQVFNVSSNSNLVIVDWITSGRHESGEKWDFDLYRSINNIFLEDGEPLFLDTMSLEKEKIGCIHELVQDYQVIAMILLLGPKLQFVQNLVQDKVKGIMSEQLQHPSGALSHKRNEAGYFISKPSLMASCSVFGTKNQFGHIWLESFYKSIETRGRKTRNANFMISAHSNLYKPAMLYGTECWAAKGEHKNKLSVTEIKMLRWMSGHMRLDRIRNDDIRERVGVASILEKIVESRLRWFGHVRRRPTEHPVRKVDEMEDGQGVKGRGRPKKTIHEVVKRDPHVNGLSIDTINDRAQ</sequence>
<dbReference type="GeneID" id="107474273"/>
<dbReference type="PANTHER" id="PTHR33643">
    <property type="entry name" value="UREASE ACCESSORY PROTEIN D"/>
    <property type="match status" value="1"/>
</dbReference>
<protein>
    <submittedName>
        <fullName evidence="4">Urease accessory protein D isoform X1</fullName>
    </submittedName>
</protein>
<reference evidence="4" key="2">
    <citation type="submission" date="2025-08" db="UniProtKB">
        <authorList>
            <consortium name="RefSeq"/>
        </authorList>
    </citation>
    <scope>IDENTIFICATION</scope>
    <source>
        <tissue evidence="4">Whole plant</tissue>
    </source>
</reference>
<dbReference type="InterPro" id="IPR002669">
    <property type="entry name" value="UreD"/>
</dbReference>